<sequence length="69" mass="7815">MNEVECCTDDVEPFYEPLGLYVKPCARVNITLSLPQLKQPGQSISNWDLMEKIKKAVSPIQVCNFLCLL</sequence>
<evidence type="ECO:0000313" key="2">
    <source>
        <dbReference type="WBParaSite" id="ALUE_0002210601-mRNA-1"/>
    </source>
</evidence>
<dbReference type="InterPro" id="IPR056852">
    <property type="entry name" value="AK17A/B"/>
</dbReference>
<accession>A0A0M3ITM8</accession>
<dbReference type="AlphaFoldDB" id="A0A0M3ITM8"/>
<dbReference type="PANTHER" id="PTHR12484:SF4">
    <property type="entry name" value="A-KINASE ANCHOR PROTEIN 17A"/>
    <property type="match status" value="1"/>
</dbReference>
<dbReference type="PANTHER" id="PTHR12484">
    <property type="entry name" value="B-LYMPHOCYTE ANTIGEN-RELATED"/>
    <property type="match status" value="1"/>
</dbReference>
<reference evidence="2" key="1">
    <citation type="submission" date="2017-02" db="UniProtKB">
        <authorList>
            <consortium name="WormBaseParasite"/>
        </authorList>
    </citation>
    <scope>IDENTIFICATION</scope>
</reference>
<evidence type="ECO:0000313" key="1">
    <source>
        <dbReference type="Proteomes" id="UP000036681"/>
    </source>
</evidence>
<dbReference type="WBParaSite" id="ALUE_0002210601-mRNA-1">
    <property type="protein sequence ID" value="ALUE_0002210601-mRNA-1"/>
    <property type="gene ID" value="ALUE_0002210601"/>
</dbReference>
<dbReference type="Proteomes" id="UP000036681">
    <property type="component" value="Unplaced"/>
</dbReference>
<proteinExistence type="predicted"/>
<keyword evidence="1" id="KW-1185">Reference proteome</keyword>
<organism evidence="1 2">
    <name type="scientific">Ascaris lumbricoides</name>
    <name type="common">Giant roundworm</name>
    <dbReference type="NCBI Taxonomy" id="6252"/>
    <lineage>
        <taxon>Eukaryota</taxon>
        <taxon>Metazoa</taxon>
        <taxon>Ecdysozoa</taxon>
        <taxon>Nematoda</taxon>
        <taxon>Chromadorea</taxon>
        <taxon>Rhabditida</taxon>
        <taxon>Spirurina</taxon>
        <taxon>Ascaridomorpha</taxon>
        <taxon>Ascaridoidea</taxon>
        <taxon>Ascarididae</taxon>
        <taxon>Ascaris</taxon>
    </lineage>
</organism>
<protein>
    <submittedName>
        <fullName evidence="2">Uncharacterized protein</fullName>
    </submittedName>
</protein>
<name>A0A0M3ITM8_ASCLU</name>